<reference evidence="2" key="2">
    <citation type="journal article" date="2000" name="Genome Res.">
        <title>Normalization and subtraction of cap-trapper-selected cDNAs to prepare full-length cDNA libraries for rapid discovery of new genes.</title>
        <authorList>
            <person name="Carninci P."/>
            <person name="Shibata Y."/>
            <person name="Hayatsu N."/>
            <person name="Sugahara Y."/>
            <person name="Shibata K."/>
            <person name="Itoh M."/>
            <person name="Konno H."/>
            <person name="Okazaki Y."/>
            <person name="Muramatsu M."/>
            <person name="Hayashizaki Y."/>
        </authorList>
    </citation>
    <scope>NUCLEOTIDE SEQUENCE</scope>
    <source>
        <tissue evidence="2">Lung</tissue>
    </source>
</reference>
<protein>
    <submittedName>
        <fullName evidence="2">Uncharacterized protein</fullName>
    </submittedName>
</protein>
<keyword evidence="1" id="KW-1133">Transmembrane helix</keyword>
<keyword evidence="1" id="KW-0812">Transmembrane</keyword>
<accession>Q3UMM3</accession>
<dbReference type="AlphaFoldDB" id="Q3UMM3"/>
<feature type="transmembrane region" description="Helical" evidence="1">
    <location>
        <begin position="145"/>
        <end position="172"/>
    </location>
</feature>
<evidence type="ECO:0000313" key="3">
    <source>
        <dbReference type="MGI" id="MGI:3646376"/>
    </source>
</evidence>
<dbReference type="AGR" id="MGI:3646376"/>
<reference evidence="2" key="4">
    <citation type="journal article" date="2001" name="Nature">
        <title>Functional annotation of a full-length mouse cDNA collection.</title>
        <authorList>
            <consortium name="The RIKEN Genome Exploration Research Group Phase II Team and the FANTOM Consortium"/>
        </authorList>
    </citation>
    <scope>NUCLEOTIDE SEQUENCE</scope>
    <source>
        <tissue evidence="2">Lung</tissue>
    </source>
</reference>
<reference evidence="2" key="1">
    <citation type="journal article" date="1999" name="Methods Enzymol.">
        <title>High-efficiency full-length cDNA cloning.</title>
        <authorList>
            <person name="Carninci P."/>
            <person name="Hayashizaki Y."/>
        </authorList>
    </citation>
    <scope>NUCLEOTIDE SEQUENCE</scope>
    <source>
        <tissue evidence="2">Lung</tissue>
    </source>
</reference>
<gene>
    <name evidence="3" type="primary">Gm6288</name>
    <name evidence="3" type="synonym">EG622129</name>
</gene>
<reference evidence="2" key="6">
    <citation type="submission" date="2004-03" db="EMBL/GenBank/DDBJ databases">
        <authorList>
            <person name="Arakawa T."/>
            <person name="Carninci P."/>
            <person name="Fukuda S."/>
            <person name="Hashizume W."/>
            <person name="Hayashida K."/>
            <person name="Hori F."/>
            <person name="Iida J."/>
            <person name="Imamura K."/>
            <person name="Imotani K."/>
            <person name="Itoh M."/>
            <person name="Kanagawa S."/>
            <person name="Kawai J."/>
            <person name="Kojima M."/>
            <person name="Konno H."/>
            <person name="Murata M."/>
            <person name="Nakamura M."/>
            <person name="Ninomiya N."/>
            <person name="Nishiyori H."/>
            <person name="Nomura K."/>
            <person name="Ohno M."/>
            <person name="Sakazume N."/>
            <person name="Sano H."/>
            <person name="Sasaki D."/>
            <person name="Shibata K."/>
            <person name="Shiraki T."/>
            <person name="Tagami M."/>
            <person name="Tagami Y."/>
            <person name="Waki K."/>
            <person name="Watahiki A."/>
            <person name="Muramatsu M."/>
            <person name="Hayashizaki Y."/>
        </authorList>
    </citation>
    <scope>NUCLEOTIDE SEQUENCE</scope>
    <source>
        <tissue evidence="2">Lung</tissue>
    </source>
</reference>
<reference evidence="2" key="8">
    <citation type="journal article" date="2005" name="Science">
        <title>Antisense Transcription in the Mammalian Transcriptome.</title>
        <authorList>
            <consortium name="RIKEN Genome Exploration Research Group and Genome Science Group (Genome Network Project Core Group) and the FANTOM Consortium"/>
        </authorList>
    </citation>
    <scope>NUCLEOTIDE SEQUENCE</scope>
    <source>
        <tissue evidence="2">Lung</tissue>
    </source>
</reference>
<reference evidence="2" key="7">
    <citation type="journal article" date="2005" name="Science">
        <title>The Transcriptional Landscape of the Mammalian Genome.</title>
        <authorList>
            <consortium name="The FANTOM Consortium"/>
            <consortium name="Riken Genome Exploration Research Group and Genome Science Group (Genome Network Project Core Group)"/>
        </authorList>
    </citation>
    <scope>NUCLEOTIDE SEQUENCE</scope>
    <source>
        <tissue evidence="2">Lung</tissue>
    </source>
</reference>
<evidence type="ECO:0000313" key="2">
    <source>
        <dbReference type="EMBL" id="BAE26075.1"/>
    </source>
</evidence>
<evidence type="ECO:0000256" key="1">
    <source>
        <dbReference type="SAM" id="Phobius"/>
    </source>
</evidence>
<sequence>MPYTWWHLTLSPHTSHPCKDTSMELPSSAYDHGGPDAAGVIRRNGKDHNKISNFGPAERKLLPSRWPPDDLNGKNWWPRESTQLREVITSPDVTSQFGTSCHPGHRECTVHSSLSFLSGFPWGSVQSTVQWCNLYTGLMEKLSLLIWYITLTGFCMLDYFCISGINSTWWMIFLICS</sequence>
<reference evidence="2" key="5">
    <citation type="journal article" date="2002" name="Nature">
        <title>Analysis of the mouse transcriptome based on functional annotation of 60,770 full-length cDNAs.</title>
        <authorList>
            <consortium name="The FANTOM Consortium and the RIKEN Genome Exploration Research Group Phase I and II Team"/>
        </authorList>
    </citation>
    <scope>NUCLEOTIDE SEQUENCE</scope>
    <source>
        <tissue evidence="2">Lung</tissue>
    </source>
</reference>
<dbReference type="MGI" id="MGI:3646376">
    <property type="gene designation" value="Gm6288"/>
</dbReference>
<keyword evidence="1" id="KW-0472">Membrane</keyword>
<name>Q3UMM3_MOUSE</name>
<reference evidence="2" key="3">
    <citation type="journal article" date="2000" name="Genome Res.">
        <title>RIKEN integrated sequence analysis (RISA) system--384-format sequencing pipeline with 384 multicapillary sequencer.</title>
        <authorList>
            <person name="Shibata K."/>
            <person name="Itoh M."/>
            <person name="Aizawa K."/>
            <person name="Nagaoka S."/>
            <person name="Sasaki N."/>
            <person name="Carninci P."/>
            <person name="Konno H."/>
            <person name="Akiyama J."/>
            <person name="Nishi K."/>
            <person name="Kitsunai T."/>
            <person name="Tashiro H."/>
            <person name="Itoh M."/>
            <person name="Sumi N."/>
            <person name="Ishii Y."/>
            <person name="Nakamura S."/>
            <person name="Hazama M."/>
            <person name="Nishine T."/>
            <person name="Harada A."/>
            <person name="Yamamoto R."/>
            <person name="Matsumoto H."/>
            <person name="Sakaguchi S."/>
            <person name="Ikegami T."/>
            <person name="Kashiwagi K."/>
            <person name="Fujiwake S."/>
            <person name="Inoue K."/>
            <person name="Togawa Y."/>
            <person name="Izawa M."/>
            <person name="Ohara E."/>
            <person name="Watahiki M."/>
            <person name="Yoneda Y."/>
            <person name="Ishikawa T."/>
            <person name="Ozawa K."/>
            <person name="Tanaka T."/>
            <person name="Matsuura S."/>
            <person name="Kawai J."/>
            <person name="Okazaki Y."/>
            <person name="Muramatsu M."/>
            <person name="Inoue Y."/>
            <person name="Kira A."/>
            <person name="Hayashizaki Y."/>
        </authorList>
    </citation>
    <scope>NUCLEOTIDE SEQUENCE</scope>
    <source>
        <tissue evidence="2">Lung</tissue>
    </source>
</reference>
<dbReference type="EMBL" id="AK144804">
    <property type="protein sequence ID" value="BAE26075.1"/>
    <property type="molecule type" value="mRNA"/>
</dbReference>
<proteinExistence type="evidence at transcript level"/>
<organism evidence="2">
    <name type="scientific">Mus musculus</name>
    <name type="common">Mouse</name>
    <dbReference type="NCBI Taxonomy" id="10090"/>
    <lineage>
        <taxon>Eukaryota</taxon>
        <taxon>Metazoa</taxon>
        <taxon>Chordata</taxon>
        <taxon>Craniata</taxon>
        <taxon>Vertebrata</taxon>
        <taxon>Euteleostomi</taxon>
        <taxon>Mammalia</taxon>
        <taxon>Eutheria</taxon>
        <taxon>Euarchontoglires</taxon>
        <taxon>Glires</taxon>
        <taxon>Rodentia</taxon>
        <taxon>Myomorpha</taxon>
        <taxon>Muroidea</taxon>
        <taxon>Muridae</taxon>
        <taxon>Murinae</taxon>
        <taxon>Mus</taxon>
        <taxon>Mus</taxon>
    </lineage>
</organism>